<dbReference type="EC" id="3.4.13.9" evidence="1"/>
<evidence type="ECO:0000313" key="1">
    <source>
        <dbReference type="EMBL" id="APH54338.1"/>
    </source>
</evidence>
<accession>A0AAC9KDU3</accession>
<dbReference type="Proteomes" id="UP000182373">
    <property type="component" value="Chromosome"/>
</dbReference>
<dbReference type="EMBL" id="CP018191">
    <property type="protein sequence ID" value="APH54338.1"/>
    <property type="molecule type" value="Genomic_DNA"/>
</dbReference>
<keyword evidence="1" id="KW-0224">Dipeptidase</keyword>
<protein>
    <submittedName>
        <fullName evidence="1">Prolidase</fullName>
        <ecNumber evidence="1">3.4.13.9</ecNumber>
    </submittedName>
</protein>
<sequence>MSLSQPGICQAHHGRLTHERMMTADIGHSTPIETEEAHRTLLRSFTSIWRHDVKL</sequence>
<keyword evidence="1" id="KW-0645">Protease</keyword>
<gene>
    <name evidence="1" type="ORF">GbCGDNIH9_8492</name>
</gene>
<keyword evidence="1" id="KW-0378">Hydrolase</keyword>
<reference evidence="2" key="1">
    <citation type="submission" date="2016-11" db="EMBL/GenBank/DDBJ databases">
        <title>Comparative genomic and phenotypic analysis of Granulibacter bethesdensis clinical isolates from patients with chronic granulomatous disease.</title>
        <authorList>
            <person name="Zarember K.A."/>
            <person name="Porcella S.F."/>
            <person name="Chu J."/>
            <person name="Ding L."/>
            <person name="Dahlstrom E."/>
            <person name="Barbian K."/>
            <person name="Martens C."/>
            <person name="Sykora L."/>
            <person name="Kramer S."/>
            <person name="Pettinato A.M."/>
            <person name="Hong H."/>
            <person name="Wald G."/>
            <person name="Berg L.J."/>
            <person name="Rogge L.S."/>
            <person name="Greenberg D.E."/>
            <person name="Falcone E.L."/>
            <person name="Neves J.F."/>
            <person name="Simoes M.J."/>
            <person name="Casal M."/>
            <person name="Rodriguez-Lopez F.C."/>
            <person name="Zelazny A."/>
            <person name="Gallin J.I."/>
            <person name="Holland S.M."/>
        </authorList>
    </citation>
    <scope>NUCLEOTIDE SEQUENCE [LARGE SCALE GENOMIC DNA]</scope>
    <source>
        <strain evidence="2">NIH9.1</strain>
    </source>
</reference>
<dbReference type="GO" id="GO:0102009">
    <property type="term" value="F:proline dipeptidase activity"/>
    <property type="evidence" value="ECO:0007669"/>
    <property type="project" value="UniProtKB-EC"/>
</dbReference>
<evidence type="ECO:0000313" key="2">
    <source>
        <dbReference type="Proteomes" id="UP000182373"/>
    </source>
</evidence>
<organism evidence="1 2">
    <name type="scientific">Granulibacter bethesdensis</name>
    <dbReference type="NCBI Taxonomy" id="364410"/>
    <lineage>
        <taxon>Bacteria</taxon>
        <taxon>Pseudomonadati</taxon>
        <taxon>Pseudomonadota</taxon>
        <taxon>Alphaproteobacteria</taxon>
        <taxon>Acetobacterales</taxon>
        <taxon>Acetobacteraceae</taxon>
        <taxon>Granulibacter</taxon>
    </lineage>
</organism>
<dbReference type="AlphaFoldDB" id="A0AAC9KDU3"/>
<proteinExistence type="predicted"/>
<name>A0AAC9KDU3_9PROT</name>